<dbReference type="Proteomes" id="UP000317835">
    <property type="component" value="Chromosome"/>
</dbReference>
<dbReference type="CDD" id="cd07812">
    <property type="entry name" value="SRPBCC"/>
    <property type="match status" value="1"/>
</dbReference>
<dbReference type="Pfam" id="PF10604">
    <property type="entry name" value="Polyketide_cyc2"/>
    <property type="match status" value="1"/>
</dbReference>
<reference evidence="2 3" key="1">
    <citation type="submission" date="2019-02" db="EMBL/GenBank/DDBJ databases">
        <title>Deep-cultivation of Planctomycetes and their phenomic and genomic characterization uncovers novel biology.</title>
        <authorList>
            <person name="Wiegand S."/>
            <person name="Jogler M."/>
            <person name="Boedeker C."/>
            <person name="Pinto D."/>
            <person name="Vollmers J."/>
            <person name="Rivas-Marin E."/>
            <person name="Kohn T."/>
            <person name="Peeters S.H."/>
            <person name="Heuer A."/>
            <person name="Rast P."/>
            <person name="Oberbeckmann S."/>
            <person name="Bunk B."/>
            <person name="Jeske O."/>
            <person name="Meyerdierks A."/>
            <person name="Storesund J.E."/>
            <person name="Kallscheuer N."/>
            <person name="Luecker S."/>
            <person name="Lage O.M."/>
            <person name="Pohl T."/>
            <person name="Merkel B.J."/>
            <person name="Hornburger P."/>
            <person name="Mueller R.-W."/>
            <person name="Bruemmer F."/>
            <person name="Labrenz M."/>
            <person name="Spormann A.M."/>
            <person name="Op den Camp H."/>
            <person name="Overmann J."/>
            <person name="Amann R."/>
            <person name="Jetten M.S.M."/>
            <person name="Mascher T."/>
            <person name="Medema M.H."/>
            <person name="Devos D.P."/>
            <person name="Kaster A.-K."/>
            <person name="Ovreas L."/>
            <person name="Rohde M."/>
            <person name="Galperin M.Y."/>
            <person name="Jogler C."/>
        </authorList>
    </citation>
    <scope>NUCLEOTIDE SEQUENCE [LARGE SCALE GENOMIC DNA]</scope>
    <source>
        <strain evidence="2 3">ElP</strain>
    </source>
</reference>
<dbReference type="KEGG" id="tpla:ElP_35000"/>
<dbReference type="InterPro" id="IPR019587">
    <property type="entry name" value="Polyketide_cyclase/dehydratase"/>
</dbReference>
<gene>
    <name evidence="2" type="ORF">ElP_35000</name>
</gene>
<evidence type="ECO:0000313" key="2">
    <source>
        <dbReference type="EMBL" id="QDV35596.1"/>
    </source>
</evidence>
<accession>A0A518H437</accession>
<proteinExistence type="predicted"/>
<keyword evidence="3" id="KW-1185">Reference proteome</keyword>
<evidence type="ECO:0000256" key="1">
    <source>
        <dbReference type="SAM" id="MobiDB-lite"/>
    </source>
</evidence>
<dbReference type="EMBL" id="CP036426">
    <property type="protein sequence ID" value="QDV35596.1"/>
    <property type="molecule type" value="Genomic_DNA"/>
</dbReference>
<dbReference type="Gene3D" id="3.30.530.20">
    <property type="match status" value="1"/>
</dbReference>
<protein>
    <submittedName>
        <fullName evidence="2">Polyketide cyclase / dehydrase and lipid transport</fullName>
    </submittedName>
</protein>
<dbReference type="SUPFAM" id="SSF55961">
    <property type="entry name" value="Bet v1-like"/>
    <property type="match status" value="1"/>
</dbReference>
<dbReference type="InterPro" id="IPR023393">
    <property type="entry name" value="START-like_dom_sf"/>
</dbReference>
<feature type="region of interest" description="Disordered" evidence="1">
    <location>
        <begin position="150"/>
        <end position="173"/>
    </location>
</feature>
<dbReference type="OrthoDB" id="279446at2"/>
<sequence>MKPITFSCEARLGLTPEEIARLILDLDRWPDFEGYGPLPGIRAAAFEARTPEVVGTVIRVSNTDGSSHTEEVVEWDPERRLRLRMGGFSPPLSRLATGFDETWEFEQGAGLTRVVRSFALHPRSSAGRPFLRLISLLLRRAIARHLRQMKEAGRTDQNPLAPQANEAGRTSGS</sequence>
<name>A0A518H437_9BACT</name>
<dbReference type="RefSeq" id="WP_145271294.1">
    <property type="nucleotide sequence ID" value="NZ_CP036426.1"/>
</dbReference>
<evidence type="ECO:0000313" key="3">
    <source>
        <dbReference type="Proteomes" id="UP000317835"/>
    </source>
</evidence>
<dbReference type="AlphaFoldDB" id="A0A518H437"/>
<organism evidence="2 3">
    <name type="scientific">Tautonia plasticadhaerens</name>
    <dbReference type="NCBI Taxonomy" id="2527974"/>
    <lineage>
        <taxon>Bacteria</taxon>
        <taxon>Pseudomonadati</taxon>
        <taxon>Planctomycetota</taxon>
        <taxon>Planctomycetia</taxon>
        <taxon>Isosphaerales</taxon>
        <taxon>Isosphaeraceae</taxon>
        <taxon>Tautonia</taxon>
    </lineage>
</organism>